<dbReference type="RefSeq" id="WP_120721470.1">
    <property type="nucleotide sequence ID" value="NZ_CP032698.1"/>
</dbReference>
<feature type="transmembrane region" description="Helical" evidence="6">
    <location>
        <begin position="317"/>
        <end position="340"/>
    </location>
</feature>
<keyword evidence="3 6" id="KW-0812">Transmembrane</keyword>
<feature type="transmembrane region" description="Helical" evidence="6">
    <location>
        <begin position="543"/>
        <end position="564"/>
    </location>
</feature>
<keyword evidence="9" id="KW-1185">Reference proteome</keyword>
<feature type="transmembrane region" description="Helical" evidence="6">
    <location>
        <begin position="240"/>
        <end position="257"/>
    </location>
</feature>
<feature type="transmembrane region" description="Helical" evidence="6">
    <location>
        <begin position="213"/>
        <end position="234"/>
    </location>
</feature>
<sequence>MRRAERYATGLGRLADGHRGLVCLLWLAVLLAGGVAAATHLGRLDQSFTASGQDGARANAAIAERYGAGAAVAPLVAVVTWPDGTDGHAPRAAARLRSGLAAATAPGTRVVSYADTGDPAFLSHDGRTTFALVYPLAGKPDLAGLTAVRDATERLRTGLRAALPDARVTVTGVLPLQQDSAAVRPGVGLQLLKSACALGALALLWRAFGPRRLLLPLLLTAVSSVVALLVVLALAGVMEISFVVVYLIPVASLALSMRRSALLVDAWWAELARGTDPRLAPGRAGCAVAGPATAGALAGTAAFAALALFPAPFLRAIGIAGAALCLASTLAAVTLGPALLPRRDRRPRPQLASPVRTLALHRTRPAHRLLAIGALVALGVLIGASGLLTAGNPRAEALVDSGPARDGLDQLTAAGIASGVLNPLEVLAPSGMDAERVAARAAKIPGVLTAAAPRDAAWRRDGSALAVVIPSAEPMTPSGRRAMADVRSALAGTGVRVGGSGVPELDLVRGAYRALPGALAAMALLGLLALVRPRTAGTLAPAGRAVLSALVAAIAVTGLLVLVWQYGFGSRLLGGEGATGAVTGWVPLVAGAFAFLNALDHAVAYDALNALDRAVAYDAMPRARYRVGPVVALPLLAIGLGPQVELALLVTGVGGAALLGSVLLRAVAVLSGPSRRVVHETATQPPASALPATPLSSYWSRPGLRLGHTIPLVEPPDHAQ</sequence>
<feature type="transmembrane region" description="Helical" evidence="6">
    <location>
        <begin position="187"/>
        <end position="206"/>
    </location>
</feature>
<organism evidence="8 9">
    <name type="scientific">Streptomyces hundungensis</name>
    <dbReference type="NCBI Taxonomy" id="1077946"/>
    <lineage>
        <taxon>Bacteria</taxon>
        <taxon>Bacillati</taxon>
        <taxon>Actinomycetota</taxon>
        <taxon>Actinomycetes</taxon>
        <taxon>Kitasatosporales</taxon>
        <taxon>Streptomycetaceae</taxon>
        <taxon>Streptomyces</taxon>
    </lineage>
</organism>
<feature type="transmembrane region" description="Helical" evidence="6">
    <location>
        <begin position="623"/>
        <end position="640"/>
    </location>
</feature>
<dbReference type="PANTHER" id="PTHR33406">
    <property type="entry name" value="MEMBRANE PROTEIN MJ1562-RELATED"/>
    <property type="match status" value="1"/>
</dbReference>
<dbReference type="GO" id="GO:0005886">
    <property type="term" value="C:plasma membrane"/>
    <property type="evidence" value="ECO:0007669"/>
    <property type="project" value="UniProtKB-SubCell"/>
</dbReference>
<reference evidence="8 9" key="1">
    <citation type="submission" date="2018-10" db="EMBL/GenBank/DDBJ databases">
        <title>Relationship between Morphology and Antimicrobial Activity in Streptomyces.</title>
        <authorList>
            <person name="Kang H.J."/>
            <person name="Kim S.B."/>
        </authorList>
    </citation>
    <scope>NUCLEOTIDE SEQUENCE [LARGE SCALE GENOMIC DNA]</scope>
    <source>
        <strain evidence="8 9">BH38</strain>
    </source>
</reference>
<dbReference type="InterPro" id="IPR004869">
    <property type="entry name" value="MMPL_dom"/>
</dbReference>
<dbReference type="Gene3D" id="1.20.1640.10">
    <property type="entry name" value="Multidrug efflux transporter AcrB transmembrane domain"/>
    <property type="match status" value="1"/>
</dbReference>
<dbReference type="SUPFAM" id="SSF82866">
    <property type="entry name" value="Multidrug efflux transporter AcrB transmembrane domain"/>
    <property type="match status" value="1"/>
</dbReference>
<feature type="transmembrane region" description="Helical" evidence="6">
    <location>
        <begin position="288"/>
        <end position="311"/>
    </location>
</feature>
<dbReference type="Pfam" id="PF03176">
    <property type="entry name" value="MMPL"/>
    <property type="match status" value="1"/>
</dbReference>
<evidence type="ECO:0000256" key="2">
    <source>
        <dbReference type="ARBA" id="ARBA00022475"/>
    </source>
</evidence>
<evidence type="ECO:0000313" key="8">
    <source>
        <dbReference type="EMBL" id="AYG80536.1"/>
    </source>
</evidence>
<evidence type="ECO:0000256" key="6">
    <source>
        <dbReference type="SAM" id="Phobius"/>
    </source>
</evidence>
<feature type="domain" description="Membrane transport protein MMPL" evidence="7">
    <location>
        <begin position="60"/>
        <end position="341"/>
    </location>
</feature>
<dbReference type="PANTHER" id="PTHR33406:SF13">
    <property type="entry name" value="MEMBRANE PROTEIN YDFJ"/>
    <property type="match status" value="1"/>
</dbReference>
<proteinExistence type="predicted"/>
<gene>
    <name evidence="8" type="ORF">DWB77_02671</name>
</gene>
<feature type="transmembrane region" description="Helical" evidence="6">
    <location>
        <begin position="646"/>
        <end position="667"/>
    </location>
</feature>
<feature type="transmembrane region" description="Helical" evidence="6">
    <location>
        <begin position="511"/>
        <end position="531"/>
    </location>
</feature>
<evidence type="ECO:0000259" key="7">
    <source>
        <dbReference type="Pfam" id="PF03176"/>
    </source>
</evidence>
<dbReference type="OrthoDB" id="4120501at2"/>
<accession>A0A387H9M0</accession>
<evidence type="ECO:0000313" key="9">
    <source>
        <dbReference type="Proteomes" id="UP000271554"/>
    </source>
</evidence>
<comment type="subcellular location">
    <subcellularLocation>
        <location evidence="1">Cell membrane</location>
        <topology evidence="1">Multi-pass membrane protein</topology>
    </subcellularLocation>
</comment>
<evidence type="ECO:0000256" key="1">
    <source>
        <dbReference type="ARBA" id="ARBA00004651"/>
    </source>
</evidence>
<dbReference type="EMBL" id="CP032698">
    <property type="protein sequence ID" value="AYG80536.1"/>
    <property type="molecule type" value="Genomic_DNA"/>
</dbReference>
<dbReference type="Proteomes" id="UP000271554">
    <property type="component" value="Chromosome"/>
</dbReference>
<evidence type="ECO:0000256" key="5">
    <source>
        <dbReference type="ARBA" id="ARBA00023136"/>
    </source>
</evidence>
<feature type="transmembrane region" description="Helical" evidence="6">
    <location>
        <begin position="584"/>
        <end position="603"/>
    </location>
</feature>
<evidence type="ECO:0000256" key="3">
    <source>
        <dbReference type="ARBA" id="ARBA00022692"/>
    </source>
</evidence>
<protein>
    <recommendedName>
        <fullName evidence="7">Membrane transport protein MMPL domain-containing protein</fullName>
    </recommendedName>
</protein>
<dbReference type="KEGG" id="shun:DWB77_02671"/>
<name>A0A387H9M0_9ACTN</name>
<evidence type="ECO:0000256" key="4">
    <source>
        <dbReference type="ARBA" id="ARBA00022989"/>
    </source>
</evidence>
<keyword evidence="5 6" id="KW-0472">Membrane</keyword>
<dbReference type="InterPro" id="IPR050545">
    <property type="entry name" value="Mycobact_MmpL"/>
</dbReference>
<feature type="transmembrane region" description="Helical" evidence="6">
    <location>
        <begin position="369"/>
        <end position="390"/>
    </location>
</feature>
<keyword evidence="4 6" id="KW-1133">Transmembrane helix</keyword>
<keyword evidence="2" id="KW-1003">Cell membrane</keyword>
<dbReference type="AlphaFoldDB" id="A0A387H9M0"/>